<evidence type="ECO:0000313" key="2">
    <source>
        <dbReference type="Proteomes" id="UP000308600"/>
    </source>
</evidence>
<organism evidence="1 2">
    <name type="scientific">Pluteus cervinus</name>
    <dbReference type="NCBI Taxonomy" id="181527"/>
    <lineage>
        <taxon>Eukaryota</taxon>
        <taxon>Fungi</taxon>
        <taxon>Dikarya</taxon>
        <taxon>Basidiomycota</taxon>
        <taxon>Agaricomycotina</taxon>
        <taxon>Agaricomycetes</taxon>
        <taxon>Agaricomycetidae</taxon>
        <taxon>Agaricales</taxon>
        <taxon>Pluteineae</taxon>
        <taxon>Pluteaceae</taxon>
        <taxon>Pluteus</taxon>
    </lineage>
</organism>
<keyword evidence="2" id="KW-1185">Reference proteome</keyword>
<accession>A0ACD3B9J0</accession>
<evidence type="ECO:0000313" key="1">
    <source>
        <dbReference type="EMBL" id="TFK73672.1"/>
    </source>
</evidence>
<sequence length="157" mass="18144">LMEELSYAMSHGDIGRMEEVLIQWIFIFKGVGKHKYALHMQRFLTDLHLRYPEGLRRAIRYNMLVNPKGKADTFRAVDWVVELMNLYTKSPLVMIYRDAHNVVERNYLVRKLTTSHSGPDMVASFKAALAALAKNRVHEIDPGRKTKYKIPDAIDLG</sequence>
<dbReference type="EMBL" id="ML208274">
    <property type="protein sequence ID" value="TFK73672.1"/>
    <property type="molecule type" value="Genomic_DNA"/>
</dbReference>
<feature type="non-terminal residue" evidence="1">
    <location>
        <position position="1"/>
    </location>
</feature>
<name>A0ACD3B9J0_9AGAR</name>
<protein>
    <submittedName>
        <fullName evidence="1">Uncharacterized protein</fullName>
    </submittedName>
</protein>
<proteinExistence type="predicted"/>
<reference evidence="1 2" key="1">
    <citation type="journal article" date="2019" name="Nat. Ecol. Evol.">
        <title>Megaphylogeny resolves global patterns of mushroom evolution.</title>
        <authorList>
            <person name="Varga T."/>
            <person name="Krizsan K."/>
            <person name="Foldi C."/>
            <person name="Dima B."/>
            <person name="Sanchez-Garcia M."/>
            <person name="Sanchez-Ramirez S."/>
            <person name="Szollosi G.J."/>
            <person name="Szarkandi J.G."/>
            <person name="Papp V."/>
            <person name="Albert L."/>
            <person name="Andreopoulos W."/>
            <person name="Angelini C."/>
            <person name="Antonin V."/>
            <person name="Barry K.W."/>
            <person name="Bougher N.L."/>
            <person name="Buchanan P."/>
            <person name="Buyck B."/>
            <person name="Bense V."/>
            <person name="Catcheside P."/>
            <person name="Chovatia M."/>
            <person name="Cooper J."/>
            <person name="Damon W."/>
            <person name="Desjardin D."/>
            <person name="Finy P."/>
            <person name="Geml J."/>
            <person name="Haridas S."/>
            <person name="Hughes K."/>
            <person name="Justo A."/>
            <person name="Karasinski D."/>
            <person name="Kautmanova I."/>
            <person name="Kiss B."/>
            <person name="Kocsube S."/>
            <person name="Kotiranta H."/>
            <person name="LaButti K.M."/>
            <person name="Lechner B.E."/>
            <person name="Liimatainen K."/>
            <person name="Lipzen A."/>
            <person name="Lukacs Z."/>
            <person name="Mihaltcheva S."/>
            <person name="Morgado L.N."/>
            <person name="Niskanen T."/>
            <person name="Noordeloos M.E."/>
            <person name="Ohm R.A."/>
            <person name="Ortiz-Santana B."/>
            <person name="Ovrebo C."/>
            <person name="Racz N."/>
            <person name="Riley R."/>
            <person name="Savchenko A."/>
            <person name="Shiryaev A."/>
            <person name="Soop K."/>
            <person name="Spirin V."/>
            <person name="Szebenyi C."/>
            <person name="Tomsovsky M."/>
            <person name="Tulloss R.E."/>
            <person name="Uehling J."/>
            <person name="Grigoriev I.V."/>
            <person name="Vagvolgyi C."/>
            <person name="Papp T."/>
            <person name="Martin F.M."/>
            <person name="Miettinen O."/>
            <person name="Hibbett D.S."/>
            <person name="Nagy L.G."/>
        </authorList>
    </citation>
    <scope>NUCLEOTIDE SEQUENCE [LARGE SCALE GENOMIC DNA]</scope>
    <source>
        <strain evidence="1 2">NL-1719</strain>
    </source>
</reference>
<feature type="non-terminal residue" evidence="1">
    <location>
        <position position="157"/>
    </location>
</feature>
<gene>
    <name evidence="1" type="ORF">BDN72DRAFT_745085</name>
</gene>
<dbReference type="Proteomes" id="UP000308600">
    <property type="component" value="Unassembled WGS sequence"/>
</dbReference>